<evidence type="ECO:0000256" key="9">
    <source>
        <dbReference type="ARBA" id="ARBA00030262"/>
    </source>
</evidence>
<protein>
    <recommendedName>
        <fullName evidence="3">histidinol-phosphate transaminase</fullName>
        <ecNumber evidence="3">2.6.1.9</ecNumber>
    </recommendedName>
    <alternativeName>
        <fullName evidence="9">Imidazole acetol-phosphate transaminase</fullName>
    </alternativeName>
</protein>
<gene>
    <name evidence="12" type="ORF">RHSIM_Rhsim09G0073000</name>
</gene>
<comment type="pathway">
    <text evidence="2">Amino-acid biosynthesis; L-histidine biosynthesis; L-histidine from 5-phospho-alpha-D-ribose 1-diphosphate: step 7/9.</text>
</comment>
<dbReference type="GO" id="GO:0000105">
    <property type="term" value="P:L-histidine biosynthetic process"/>
    <property type="evidence" value="ECO:0007669"/>
    <property type="project" value="UniProtKB-KW"/>
</dbReference>
<evidence type="ECO:0000256" key="6">
    <source>
        <dbReference type="ARBA" id="ARBA00022679"/>
    </source>
</evidence>
<evidence type="ECO:0000256" key="8">
    <source>
        <dbReference type="ARBA" id="ARBA00023102"/>
    </source>
</evidence>
<dbReference type="InterPro" id="IPR015422">
    <property type="entry name" value="PyrdxlP-dep_Trfase_small"/>
</dbReference>
<evidence type="ECO:0000256" key="7">
    <source>
        <dbReference type="ARBA" id="ARBA00022898"/>
    </source>
</evidence>
<dbReference type="Pfam" id="PF00155">
    <property type="entry name" value="Aminotran_1_2"/>
    <property type="match status" value="2"/>
</dbReference>
<evidence type="ECO:0000256" key="10">
    <source>
        <dbReference type="ARBA" id="ARBA00047481"/>
    </source>
</evidence>
<dbReference type="OrthoDB" id="2015537at2759"/>
<dbReference type="HAMAP" id="MF_01023">
    <property type="entry name" value="HisC_aminotrans_2"/>
    <property type="match status" value="1"/>
</dbReference>
<dbReference type="EMBL" id="WJXA01000009">
    <property type="protein sequence ID" value="KAF7133154.1"/>
    <property type="molecule type" value="Genomic_DNA"/>
</dbReference>
<reference evidence="12" key="1">
    <citation type="submission" date="2019-11" db="EMBL/GenBank/DDBJ databases">
        <authorList>
            <person name="Liu Y."/>
            <person name="Hou J."/>
            <person name="Li T.-Q."/>
            <person name="Guan C.-H."/>
            <person name="Wu X."/>
            <person name="Wu H.-Z."/>
            <person name="Ling F."/>
            <person name="Zhang R."/>
            <person name="Shi X.-G."/>
            <person name="Ren J.-P."/>
            <person name="Chen E.-F."/>
            <person name="Sun J.-M."/>
        </authorList>
    </citation>
    <scope>NUCLEOTIDE SEQUENCE</scope>
    <source>
        <strain evidence="12">Adult_tree_wgs_1</strain>
        <tissue evidence="12">Leaves</tissue>
    </source>
</reference>
<feature type="domain" description="Aminotransferase class I/classII large" evidence="11">
    <location>
        <begin position="101"/>
        <end position="261"/>
    </location>
</feature>
<keyword evidence="5" id="KW-0028">Amino-acid biosynthesis</keyword>
<sequence>MGAIGFHSSSSSVCPIKSSGGVTRCSAAYSSRPSCFPFDMNQGRRVNCMASTIPVQEMKEEGQLRLTGDSFIRPHLRKLSPYHPILPFEVLSTRLGRKPEDIIKLDANENPYGPPPEASYKNKTSKLRNPFLVIETPVSEALGSMKFPYIYPDPESRRLRGALAQDSGLGSEYILAGCGADELIDLIMRCVLDPGDKIVDCPPTFTMYEFDAAVNGALVVKVPRKSDFSLDTELIAEVVEQESPKCIFLTSPNNPDGRLLFLAFYDLIFLDDAIGLMQSMFNCIIAGSDMITCVGILLFHSIISDEVLLKILDLPILVVLDEAYIEFSGIESRMQWVKKHENLIVLRTFSKRAGLAGLRVGYGAFPLSIIEYLWRAKQPYNVSVAAEISACAALKNPDYLEKVKMALVEERERLFQLLKEVPFLNPYPSHSNFILSEVMSGMDAKKLKEDLATMGVMIRHFNTKELKSCIRVSVGKPEHTDILMECLKSLSLNSSLC</sequence>
<evidence type="ECO:0000313" key="12">
    <source>
        <dbReference type="EMBL" id="KAF7133154.1"/>
    </source>
</evidence>
<organism evidence="12 13">
    <name type="scientific">Rhododendron simsii</name>
    <name type="common">Sims's rhododendron</name>
    <dbReference type="NCBI Taxonomy" id="118357"/>
    <lineage>
        <taxon>Eukaryota</taxon>
        <taxon>Viridiplantae</taxon>
        <taxon>Streptophyta</taxon>
        <taxon>Embryophyta</taxon>
        <taxon>Tracheophyta</taxon>
        <taxon>Spermatophyta</taxon>
        <taxon>Magnoliopsida</taxon>
        <taxon>eudicotyledons</taxon>
        <taxon>Gunneridae</taxon>
        <taxon>Pentapetalae</taxon>
        <taxon>asterids</taxon>
        <taxon>Ericales</taxon>
        <taxon>Ericaceae</taxon>
        <taxon>Ericoideae</taxon>
        <taxon>Rhodoreae</taxon>
        <taxon>Rhododendron</taxon>
    </lineage>
</organism>
<evidence type="ECO:0000313" key="13">
    <source>
        <dbReference type="Proteomes" id="UP000626092"/>
    </source>
</evidence>
<accession>A0A834GK94</accession>
<dbReference type="InterPro" id="IPR015424">
    <property type="entry name" value="PyrdxlP-dep_Trfase"/>
</dbReference>
<keyword evidence="4" id="KW-0032">Aminotransferase</keyword>
<comment type="catalytic activity">
    <reaction evidence="10">
        <text>L-histidinol phosphate + 2-oxoglutarate = 3-(imidazol-4-yl)-2-oxopropyl phosphate + L-glutamate</text>
        <dbReference type="Rhea" id="RHEA:23744"/>
        <dbReference type="ChEBI" id="CHEBI:16810"/>
        <dbReference type="ChEBI" id="CHEBI:29985"/>
        <dbReference type="ChEBI" id="CHEBI:57766"/>
        <dbReference type="ChEBI" id="CHEBI:57980"/>
        <dbReference type="EC" id="2.6.1.9"/>
    </reaction>
</comment>
<dbReference type="Gene3D" id="3.90.1150.10">
    <property type="entry name" value="Aspartate Aminotransferase, domain 1"/>
    <property type="match status" value="1"/>
</dbReference>
<name>A0A834GK94_RHOSS</name>
<dbReference type="PANTHER" id="PTHR42885">
    <property type="entry name" value="HISTIDINOL-PHOSPHATE AMINOTRANSFERASE-RELATED"/>
    <property type="match status" value="1"/>
</dbReference>
<comment type="caution">
    <text evidence="12">The sequence shown here is derived from an EMBL/GenBank/DDBJ whole genome shotgun (WGS) entry which is preliminary data.</text>
</comment>
<keyword evidence="6" id="KW-0808">Transferase</keyword>
<evidence type="ECO:0000256" key="4">
    <source>
        <dbReference type="ARBA" id="ARBA00022576"/>
    </source>
</evidence>
<comment type="cofactor">
    <cofactor evidence="1">
        <name>pyridoxal 5'-phosphate</name>
        <dbReference type="ChEBI" id="CHEBI:597326"/>
    </cofactor>
</comment>
<evidence type="ECO:0000259" key="11">
    <source>
        <dbReference type="Pfam" id="PF00155"/>
    </source>
</evidence>
<dbReference type="InterPro" id="IPR015421">
    <property type="entry name" value="PyrdxlP-dep_Trfase_major"/>
</dbReference>
<evidence type="ECO:0000256" key="1">
    <source>
        <dbReference type="ARBA" id="ARBA00001933"/>
    </source>
</evidence>
<evidence type="ECO:0000256" key="2">
    <source>
        <dbReference type="ARBA" id="ARBA00005011"/>
    </source>
</evidence>
<feature type="domain" description="Aminotransferase class I/classII large" evidence="11">
    <location>
        <begin position="315"/>
        <end position="485"/>
    </location>
</feature>
<dbReference type="EC" id="2.6.1.9" evidence="3"/>
<proteinExistence type="inferred from homology"/>
<dbReference type="PANTHER" id="PTHR42885:SF2">
    <property type="entry name" value="HISTIDINOL-PHOSPHATE AMINOTRANSFERASE"/>
    <property type="match status" value="1"/>
</dbReference>
<keyword evidence="13" id="KW-1185">Reference proteome</keyword>
<dbReference type="InterPro" id="IPR005861">
    <property type="entry name" value="HisP_aminotrans"/>
</dbReference>
<keyword evidence="7" id="KW-0663">Pyridoxal phosphate</keyword>
<dbReference type="GO" id="GO:0004400">
    <property type="term" value="F:histidinol-phosphate transaminase activity"/>
    <property type="evidence" value="ECO:0007669"/>
    <property type="project" value="UniProtKB-EC"/>
</dbReference>
<dbReference type="GO" id="GO:0030170">
    <property type="term" value="F:pyridoxal phosphate binding"/>
    <property type="evidence" value="ECO:0007669"/>
    <property type="project" value="InterPro"/>
</dbReference>
<dbReference type="CDD" id="cd00609">
    <property type="entry name" value="AAT_like"/>
    <property type="match status" value="1"/>
</dbReference>
<evidence type="ECO:0000256" key="5">
    <source>
        <dbReference type="ARBA" id="ARBA00022605"/>
    </source>
</evidence>
<dbReference type="InterPro" id="IPR004839">
    <property type="entry name" value="Aminotransferase_I/II_large"/>
</dbReference>
<evidence type="ECO:0000256" key="3">
    <source>
        <dbReference type="ARBA" id="ARBA00012748"/>
    </source>
</evidence>
<dbReference type="SUPFAM" id="SSF53383">
    <property type="entry name" value="PLP-dependent transferases"/>
    <property type="match status" value="1"/>
</dbReference>
<dbReference type="Proteomes" id="UP000626092">
    <property type="component" value="Unassembled WGS sequence"/>
</dbReference>
<dbReference type="Gene3D" id="3.40.640.10">
    <property type="entry name" value="Type I PLP-dependent aspartate aminotransferase-like (Major domain)"/>
    <property type="match status" value="2"/>
</dbReference>
<dbReference type="AlphaFoldDB" id="A0A834GK94"/>
<keyword evidence="8" id="KW-0368">Histidine biosynthesis</keyword>